<evidence type="ECO:0000313" key="7">
    <source>
        <dbReference type="EMBL" id="KAB1155823.1"/>
    </source>
</evidence>
<keyword evidence="8" id="KW-1185">Reference proteome</keyword>
<dbReference type="InterPro" id="IPR050377">
    <property type="entry name" value="Radical_SAM_PqqE_MftC-like"/>
</dbReference>
<dbReference type="RefSeq" id="WP_151107642.1">
    <property type="nucleotide sequence ID" value="NZ_WAEM01000004.1"/>
</dbReference>
<dbReference type="GO" id="GO:0051536">
    <property type="term" value="F:iron-sulfur cluster binding"/>
    <property type="evidence" value="ECO:0007669"/>
    <property type="project" value="UniProtKB-KW"/>
</dbReference>
<keyword evidence="3" id="KW-0479">Metal-binding</keyword>
<dbReference type="CDD" id="cd01335">
    <property type="entry name" value="Radical_SAM"/>
    <property type="match status" value="1"/>
</dbReference>
<evidence type="ECO:0000256" key="1">
    <source>
        <dbReference type="ARBA" id="ARBA00001966"/>
    </source>
</evidence>
<evidence type="ECO:0000256" key="5">
    <source>
        <dbReference type="ARBA" id="ARBA00023014"/>
    </source>
</evidence>
<dbReference type="SFLD" id="SFLDS00029">
    <property type="entry name" value="Radical_SAM"/>
    <property type="match status" value="1"/>
</dbReference>
<proteinExistence type="predicted"/>
<evidence type="ECO:0000259" key="6">
    <source>
        <dbReference type="PROSITE" id="PS51918"/>
    </source>
</evidence>
<dbReference type="Proteomes" id="UP000490922">
    <property type="component" value="Unassembled WGS sequence"/>
</dbReference>
<dbReference type="Gene3D" id="3.20.20.70">
    <property type="entry name" value="Aldolase class I"/>
    <property type="match status" value="1"/>
</dbReference>
<dbReference type="Pfam" id="PF04055">
    <property type="entry name" value="Radical_SAM"/>
    <property type="match status" value="1"/>
</dbReference>
<organism evidence="7 8">
    <name type="scientific">Flavobacterium luteum</name>
    <dbReference type="NCBI Taxonomy" id="2026654"/>
    <lineage>
        <taxon>Bacteria</taxon>
        <taxon>Pseudomonadati</taxon>
        <taxon>Bacteroidota</taxon>
        <taxon>Flavobacteriia</taxon>
        <taxon>Flavobacteriales</taxon>
        <taxon>Flavobacteriaceae</taxon>
        <taxon>Flavobacterium</taxon>
    </lineage>
</organism>
<dbReference type="PANTHER" id="PTHR11228">
    <property type="entry name" value="RADICAL SAM DOMAIN PROTEIN"/>
    <property type="match status" value="1"/>
</dbReference>
<dbReference type="EMBL" id="WAEM01000004">
    <property type="protein sequence ID" value="KAB1155823.1"/>
    <property type="molecule type" value="Genomic_DNA"/>
</dbReference>
<dbReference type="AlphaFoldDB" id="A0A7J5AEA2"/>
<sequence>MKKFAKRVFKAVIVRSPFKEKYLKHQNTKYLDHIKAKELNKYNAKEPIISVVNLNANDICNSKCVMCNIWEQKQGFEITPDQLKNILQDPLFKNVKHMGVTGGEPTLREDLPQLYESIIKTLPDIIGLSIITNCIKEKDVIDRIEKVSEICSKHDKAFSMMVSLDGYGKMHDQIRGREGNFESAINVIKHFTQKGIPVSTGSTISKQNVWEMDDLLDFMKANNIYGRFRVAEFIKRLYNDNKAEAIRNFDEDERYNLILFFYKLIFTFETHEAYIRTYKSIINILDGGKRTTGCPYHSDGVVLNSRGEIAYCAPKSEIIGSTLKASALDLYKDNQSEKTRIKENECDSCIHDYHAPISYKELESKFEEDFWKKYIHVQNTNLKSVHKKIAPKKEYKKQAFITGWYGTETVGDKAILAGIINELKESNEEIGFVITSLYPPITKRTVYELGFENVTVIPVYCKEFVEYAKGSDMIIMGGGPLMDLGELALPLISFKIGKYYKKKNIVYGCGIGPLYNPIYEQAVKDILDLSDEIMIRDEKSRQTALKWTNNAKEVKLSGDPAKKYIKSIASQTNVSTKSTILKCFLREWTHEYCKELTHEEFIQKRKLVEFSLSKFVKQKAIELGATEIYLEHMHNFVIGNDDRDFSRHFIKTYFEDFEIPISYNKKLSTVNSIVDSMLNSCHNICMRFHSVVFADTLNTSYTAFDYTGGGKILGYLTDNSKKENLLTISDLLEKNK</sequence>
<dbReference type="InterPro" id="IPR007197">
    <property type="entry name" value="rSAM"/>
</dbReference>
<dbReference type="PANTHER" id="PTHR11228:SF7">
    <property type="entry name" value="PQQA PEPTIDE CYCLASE"/>
    <property type="match status" value="1"/>
</dbReference>
<comment type="cofactor">
    <cofactor evidence="1">
        <name>[4Fe-4S] cluster</name>
        <dbReference type="ChEBI" id="CHEBI:49883"/>
    </cofactor>
</comment>
<feature type="domain" description="Radical SAM core" evidence="6">
    <location>
        <begin position="44"/>
        <end position="269"/>
    </location>
</feature>
<reference evidence="7 8" key="1">
    <citation type="submission" date="2019-09" db="EMBL/GenBank/DDBJ databases">
        <title>Flavobacterium sp. nov., isolated from glacier ice.</title>
        <authorList>
            <person name="Liu Q."/>
        </authorList>
    </citation>
    <scope>NUCLEOTIDE SEQUENCE [LARGE SCALE GENOMIC DNA]</scope>
    <source>
        <strain evidence="7 8">NBRC 112527</strain>
    </source>
</reference>
<evidence type="ECO:0000256" key="4">
    <source>
        <dbReference type="ARBA" id="ARBA00023004"/>
    </source>
</evidence>
<dbReference type="InterPro" id="IPR007345">
    <property type="entry name" value="Polysacch_pyruvyl_Trfase"/>
</dbReference>
<name>A0A7J5AEA2_9FLAO</name>
<evidence type="ECO:0000256" key="2">
    <source>
        <dbReference type="ARBA" id="ARBA00022691"/>
    </source>
</evidence>
<dbReference type="OrthoDB" id="3199616at2"/>
<keyword evidence="5" id="KW-0411">Iron-sulfur</keyword>
<comment type="caution">
    <text evidence="7">The sequence shown here is derived from an EMBL/GenBank/DDBJ whole genome shotgun (WGS) entry which is preliminary data.</text>
</comment>
<dbReference type="PROSITE" id="PS51918">
    <property type="entry name" value="RADICAL_SAM"/>
    <property type="match status" value="1"/>
</dbReference>
<accession>A0A7J5AEA2</accession>
<keyword evidence="2" id="KW-0949">S-adenosyl-L-methionine</keyword>
<dbReference type="Pfam" id="PF04230">
    <property type="entry name" value="PS_pyruv_trans"/>
    <property type="match status" value="1"/>
</dbReference>
<evidence type="ECO:0000313" key="8">
    <source>
        <dbReference type="Proteomes" id="UP000490922"/>
    </source>
</evidence>
<evidence type="ECO:0000256" key="3">
    <source>
        <dbReference type="ARBA" id="ARBA00022723"/>
    </source>
</evidence>
<dbReference type="InterPro" id="IPR013785">
    <property type="entry name" value="Aldolase_TIM"/>
</dbReference>
<dbReference type="SUPFAM" id="SSF102114">
    <property type="entry name" value="Radical SAM enzymes"/>
    <property type="match status" value="1"/>
</dbReference>
<dbReference type="InterPro" id="IPR058240">
    <property type="entry name" value="rSAM_sf"/>
</dbReference>
<keyword evidence="4" id="KW-0408">Iron</keyword>
<dbReference type="GO" id="GO:0003824">
    <property type="term" value="F:catalytic activity"/>
    <property type="evidence" value="ECO:0007669"/>
    <property type="project" value="InterPro"/>
</dbReference>
<dbReference type="SFLD" id="SFLDG01067">
    <property type="entry name" value="SPASM/twitch_domain_containing"/>
    <property type="match status" value="1"/>
</dbReference>
<dbReference type="GO" id="GO:0046872">
    <property type="term" value="F:metal ion binding"/>
    <property type="evidence" value="ECO:0007669"/>
    <property type="project" value="UniProtKB-KW"/>
</dbReference>
<protein>
    <submittedName>
        <fullName evidence="7">Radical SAM protein</fullName>
    </submittedName>
</protein>
<gene>
    <name evidence="7" type="ORF">F6464_09880</name>
</gene>